<protein>
    <submittedName>
        <fullName evidence="3">Putative transmembrane protein</fullName>
    </submittedName>
</protein>
<name>A0A859CXR5_9GAMM</name>
<evidence type="ECO:0000259" key="2">
    <source>
        <dbReference type="Pfam" id="PF14340"/>
    </source>
</evidence>
<dbReference type="AlphaFoldDB" id="A0A859CXR5"/>
<proteinExistence type="predicted"/>
<organism evidence="3 4">
    <name type="scientific">Marinomonas primoryensis</name>
    <dbReference type="NCBI Taxonomy" id="178399"/>
    <lineage>
        <taxon>Bacteria</taxon>
        <taxon>Pseudomonadati</taxon>
        <taxon>Pseudomonadota</taxon>
        <taxon>Gammaproteobacteria</taxon>
        <taxon>Oceanospirillales</taxon>
        <taxon>Oceanospirillaceae</taxon>
        <taxon>Marinomonas</taxon>
    </lineage>
</organism>
<dbReference type="KEGG" id="mpri:MP3633_0524"/>
<accession>A0A859CXR5</accession>
<feature type="transmembrane region" description="Helical" evidence="1">
    <location>
        <begin position="132"/>
        <end position="150"/>
    </location>
</feature>
<keyword evidence="1" id="KW-1133">Transmembrane helix</keyword>
<feature type="transmembrane region" description="Helical" evidence="1">
    <location>
        <begin position="156"/>
        <end position="179"/>
    </location>
</feature>
<evidence type="ECO:0000313" key="3">
    <source>
        <dbReference type="EMBL" id="QKK79261.1"/>
    </source>
</evidence>
<dbReference type="EMBL" id="CP054301">
    <property type="protein sequence ID" value="QKK79261.1"/>
    <property type="molecule type" value="Genomic_DNA"/>
</dbReference>
<feature type="domain" description="DUF4395" evidence="2">
    <location>
        <begin position="51"/>
        <end position="188"/>
    </location>
</feature>
<feature type="transmembrane region" description="Helical" evidence="1">
    <location>
        <begin position="55"/>
        <end position="77"/>
    </location>
</feature>
<sequence>MIKSFFTSTTYGHTKELIQYADRVYDEKEFNEDVILQTAAPLASKLSMGVVDERTVRAAAGITMLGAIIVFCVAYFYGAFLPITLFSTYSFIDFFLRVFVGVQYSPSLYIGRFIIRNLLGQQPDWVSAIPKRFAWSIGIILTGTVTLLFWSGNNGLTSQLICLVCVLFTWMESTLGYCAGCHIYKLLKLEPERCQGDSCSRIL</sequence>
<keyword evidence="1" id="KW-0472">Membrane</keyword>
<gene>
    <name evidence="3" type="ORF">MP3633_0524</name>
</gene>
<feature type="transmembrane region" description="Helical" evidence="1">
    <location>
        <begin position="89"/>
        <end position="111"/>
    </location>
</feature>
<evidence type="ECO:0000313" key="4">
    <source>
        <dbReference type="Proteomes" id="UP000509371"/>
    </source>
</evidence>
<reference evidence="3 4" key="1">
    <citation type="submission" date="2020-06" db="EMBL/GenBank/DDBJ databases">
        <authorList>
            <person name="Voronona O.L."/>
            <person name="Aksenova E.I."/>
            <person name="Kunda M.S."/>
            <person name="Semenov A.N."/>
            <person name="Ryzhova N."/>
        </authorList>
    </citation>
    <scope>NUCLEOTIDE SEQUENCE [LARGE SCALE GENOMIC DNA]</scope>
    <source>
        <strain evidence="3 4">MPKMM3633</strain>
    </source>
</reference>
<dbReference type="InterPro" id="IPR025508">
    <property type="entry name" value="DUF4395"/>
</dbReference>
<dbReference type="Proteomes" id="UP000509371">
    <property type="component" value="Chromosome"/>
</dbReference>
<keyword evidence="1 3" id="KW-0812">Transmembrane</keyword>
<dbReference type="Pfam" id="PF14340">
    <property type="entry name" value="DUF4395"/>
    <property type="match status" value="1"/>
</dbReference>
<evidence type="ECO:0000256" key="1">
    <source>
        <dbReference type="SAM" id="Phobius"/>
    </source>
</evidence>
<dbReference type="RefSeq" id="WP_176334347.1">
    <property type="nucleotide sequence ID" value="NZ_BAAAEF010000003.1"/>
</dbReference>